<dbReference type="Proteomes" id="UP001160148">
    <property type="component" value="Unassembled WGS sequence"/>
</dbReference>
<dbReference type="AlphaFoldDB" id="A0AAV0W774"/>
<dbReference type="PROSITE" id="PS51644">
    <property type="entry name" value="HTH_OST"/>
    <property type="match status" value="1"/>
</dbReference>
<accession>A0AAV0W774</accession>
<name>A0AAV0W774_9HEMI</name>
<keyword evidence="4" id="KW-0744">Spermatogenesis</keyword>
<organism evidence="6 7">
    <name type="scientific">Macrosiphum euphorbiae</name>
    <name type="common">potato aphid</name>
    <dbReference type="NCBI Taxonomy" id="13131"/>
    <lineage>
        <taxon>Eukaryota</taxon>
        <taxon>Metazoa</taxon>
        <taxon>Ecdysozoa</taxon>
        <taxon>Arthropoda</taxon>
        <taxon>Hexapoda</taxon>
        <taxon>Insecta</taxon>
        <taxon>Pterygota</taxon>
        <taxon>Neoptera</taxon>
        <taxon>Paraneoptera</taxon>
        <taxon>Hemiptera</taxon>
        <taxon>Sternorrhyncha</taxon>
        <taxon>Aphidomorpha</taxon>
        <taxon>Aphidoidea</taxon>
        <taxon>Aphididae</taxon>
        <taxon>Macrosiphini</taxon>
        <taxon>Macrosiphum</taxon>
    </lineage>
</organism>
<dbReference type="Pfam" id="PF12872">
    <property type="entry name" value="OST-HTH"/>
    <property type="match status" value="2"/>
</dbReference>
<dbReference type="InterPro" id="IPR041966">
    <property type="entry name" value="LOTUS-like"/>
</dbReference>
<reference evidence="6 7" key="1">
    <citation type="submission" date="2023-01" db="EMBL/GenBank/DDBJ databases">
        <authorList>
            <person name="Whitehead M."/>
        </authorList>
    </citation>
    <scope>NUCLEOTIDE SEQUENCE [LARGE SCALE GENOMIC DNA]</scope>
</reference>
<dbReference type="InterPro" id="IPR050621">
    <property type="entry name" value="Tudor_domain_containing"/>
</dbReference>
<feature type="domain" description="HTH OST-type" evidence="5">
    <location>
        <begin position="5"/>
        <end position="80"/>
    </location>
</feature>
<dbReference type="Gene3D" id="2.40.50.90">
    <property type="match status" value="1"/>
</dbReference>
<sequence>MVCQSLMELKIVVRSIIVACKNQLTIDELWKRTNYVFGGPQQVQLKLFGYDTPLDFLKSVPDIVQLEDSEDTNSIVNLVSSKLSRHMELLVSTNIIRPPKSKISHHNLLVPYRTQCAFIRIFYELYPEGLSISTFNSDVLCIPIFQSYIDCVDILLSKLDHVFIRRGMNMICLHPKLVNRLKEIIETDGKYTAMDICNIDQYSLENKYDDQQISNGLEYPLFNILEETIKTNIEQLLNEIPGWISDTQMCSLYIDKFGSPFNHYTRWGFSRISQMFSKLPELCCVHFSMDEVEIISSLKHTCNDHKNSNVSEEANKSRNCSINAKEKFDNEPNENDGVLKKFLRKDPYLQTPLHDCFLDQEIQHSELKINNSLNVNVCGVYTNIIPTVVCQRLEQYHEFQKLLTDMKNFYFLHETELLFDTTITMLKQTYAYCFDDCWYRGIVTDINLSIIKMINIDNGLMHTILFEDIRLLHKKFSQLPPQSLTCNLHGIDSIEEDELLKIMDKKCTIYVVSTDQQNKSAIIKIKLMDSVSDKYLNEEWIESGVAEPDSDEE</sequence>
<dbReference type="SUPFAM" id="SSF63748">
    <property type="entry name" value="Tudor/PWWP/MBT"/>
    <property type="match status" value="1"/>
</dbReference>
<dbReference type="GO" id="GO:0030154">
    <property type="term" value="P:cell differentiation"/>
    <property type="evidence" value="ECO:0007669"/>
    <property type="project" value="UniProtKB-ARBA"/>
</dbReference>
<evidence type="ECO:0000256" key="1">
    <source>
        <dbReference type="ARBA" id="ARBA00004496"/>
    </source>
</evidence>
<comment type="subcellular location">
    <subcellularLocation>
        <location evidence="1">Cytoplasm</location>
    </subcellularLocation>
</comment>
<dbReference type="Pfam" id="PF00567">
    <property type="entry name" value="TUDOR"/>
    <property type="match status" value="1"/>
</dbReference>
<proteinExistence type="predicted"/>
<dbReference type="GO" id="GO:0007283">
    <property type="term" value="P:spermatogenesis"/>
    <property type="evidence" value="ECO:0007669"/>
    <property type="project" value="UniProtKB-KW"/>
</dbReference>
<dbReference type="EMBL" id="CARXXK010000001">
    <property type="protein sequence ID" value="CAI6351622.1"/>
    <property type="molecule type" value="Genomic_DNA"/>
</dbReference>
<evidence type="ECO:0000256" key="2">
    <source>
        <dbReference type="ARBA" id="ARBA00022490"/>
    </source>
</evidence>
<evidence type="ECO:0000313" key="6">
    <source>
        <dbReference type="EMBL" id="CAI6351622.1"/>
    </source>
</evidence>
<dbReference type="PANTHER" id="PTHR22948:SF76">
    <property type="entry name" value="FI20010P1-RELATED"/>
    <property type="match status" value="1"/>
</dbReference>
<dbReference type="InterPro" id="IPR002999">
    <property type="entry name" value="Tudor"/>
</dbReference>
<dbReference type="Gene3D" id="2.30.30.140">
    <property type="match status" value="1"/>
</dbReference>
<keyword evidence="7" id="KW-1185">Reference proteome</keyword>
<comment type="caution">
    <text evidence="6">The sequence shown here is derived from an EMBL/GenBank/DDBJ whole genome shotgun (WGS) entry which is preliminary data.</text>
</comment>
<gene>
    <name evidence="6" type="ORF">MEUPH1_LOCUS7950</name>
</gene>
<dbReference type="InterPro" id="IPR025605">
    <property type="entry name" value="OST-HTH/LOTUS_dom"/>
</dbReference>
<evidence type="ECO:0000256" key="4">
    <source>
        <dbReference type="ARBA" id="ARBA00022871"/>
    </source>
</evidence>
<protein>
    <recommendedName>
        <fullName evidence="5">HTH OST-type domain-containing protein</fullName>
    </recommendedName>
</protein>
<dbReference type="InterPro" id="IPR035437">
    <property type="entry name" value="SNase_OB-fold_sf"/>
</dbReference>
<evidence type="ECO:0000259" key="5">
    <source>
        <dbReference type="PROSITE" id="PS51644"/>
    </source>
</evidence>
<keyword evidence="4" id="KW-0221">Differentiation</keyword>
<evidence type="ECO:0000313" key="7">
    <source>
        <dbReference type="Proteomes" id="UP001160148"/>
    </source>
</evidence>
<keyword evidence="3" id="KW-0677">Repeat</keyword>
<evidence type="ECO:0000256" key="3">
    <source>
        <dbReference type="ARBA" id="ARBA00022737"/>
    </source>
</evidence>
<dbReference type="PANTHER" id="PTHR22948">
    <property type="entry name" value="TUDOR DOMAIN CONTAINING PROTEIN"/>
    <property type="match status" value="1"/>
</dbReference>
<keyword evidence="2" id="KW-0963">Cytoplasm</keyword>
<dbReference type="Gene3D" id="3.30.420.610">
    <property type="entry name" value="LOTUS domain-like"/>
    <property type="match status" value="1"/>
</dbReference>
<dbReference type="GO" id="GO:0005737">
    <property type="term" value="C:cytoplasm"/>
    <property type="evidence" value="ECO:0007669"/>
    <property type="project" value="UniProtKB-SubCell"/>
</dbReference>